<dbReference type="PANTHER" id="PTHR43976:SF16">
    <property type="entry name" value="SHORT-CHAIN DEHYDROGENASE_REDUCTASE FAMILY PROTEIN"/>
    <property type="match status" value="1"/>
</dbReference>
<dbReference type="GO" id="GO:0016491">
    <property type="term" value="F:oxidoreductase activity"/>
    <property type="evidence" value="ECO:0007669"/>
    <property type="project" value="UniProtKB-KW"/>
</dbReference>
<gene>
    <name evidence="4" type="ORF">AZE42_09639</name>
</gene>
<reference evidence="4 5" key="1">
    <citation type="submission" date="2016-03" db="EMBL/GenBank/DDBJ databases">
        <title>Comparative genomics of the ectomycorrhizal sister species Rhizopogon vinicolor and Rhizopogon vesiculosus (Basidiomycota: Boletales) reveals a divergence of the mating type B locus.</title>
        <authorList>
            <person name="Mujic A.B."/>
            <person name="Kuo A."/>
            <person name="Tritt A."/>
            <person name="Lipzen A."/>
            <person name="Chen C."/>
            <person name="Johnson J."/>
            <person name="Sharma A."/>
            <person name="Barry K."/>
            <person name="Grigoriev I.V."/>
            <person name="Spatafora J.W."/>
        </authorList>
    </citation>
    <scope>NUCLEOTIDE SEQUENCE [LARGE SCALE GENOMIC DNA]</scope>
    <source>
        <strain evidence="4 5">AM-OR11-056</strain>
    </source>
</reference>
<dbReference type="STRING" id="180088.A0A1J8Q6L8"/>
<dbReference type="OrthoDB" id="1274115at2759"/>
<dbReference type="InterPro" id="IPR002347">
    <property type="entry name" value="SDR_fam"/>
</dbReference>
<dbReference type="SUPFAM" id="SSF51735">
    <property type="entry name" value="NAD(P)-binding Rossmann-fold domains"/>
    <property type="match status" value="2"/>
</dbReference>
<evidence type="ECO:0000256" key="3">
    <source>
        <dbReference type="RuleBase" id="RU000363"/>
    </source>
</evidence>
<keyword evidence="5" id="KW-1185">Reference proteome</keyword>
<protein>
    <recommendedName>
        <fullName evidence="6">NAD(P)-binding protein</fullName>
    </recommendedName>
</protein>
<comment type="similarity">
    <text evidence="1 3">Belongs to the short-chain dehydrogenases/reductases (SDR) family.</text>
</comment>
<comment type="caution">
    <text evidence="4">The sequence shown here is derived from an EMBL/GenBank/DDBJ whole genome shotgun (WGS) entry which is preliminary data.</text>
</comment>
<sequence>MSDPNVWLITGELLSCNIIFRDSTGSNVDPLGTSSGFGRRLVSLVLERGDGVIATARSVQRIQDIPQSPNLHLLELDVDSGADTIKQRVDEAAKVWGRIDVLVNNAGIGWPGLLEECGTELMIKQFRTNFFGVLDVTNAALPYMRERRSGTVVIIGSRSAWRPELKGMGFYGTSKAAVHTMGETLAIEVAPFNIRVLIFRTNFFGVFDVTNAALPYMRERRSGTVVIIGSRSAWKPEIKGMGFYSASKAAVHTMGETLALEVAPFNICTLIVEPGAFRTENIYINKFDTWTNPIPDYDDVRAAAATWGSIQGKQPGDPVKAMKLVVDIVRGEGVAVGREWPLYLILGEDAERDVRNKCARILGHLDEWQDVIRDVNI</sequence>
<accession>A0A1J8Q6L8</accession>
<evidence type="ECO:0000313" key="4">
    <source>
        <dbReference type="EMBL" id="OJA15611.1"/>
    </source>
</evidence>
<dbReference type="EMBL" id="LVVM01002986">
    <property type="protein sequence ID" value="OJA15611.1"/>
    <property type="molecule type" value="Genomic_DNA"/>
</dbReference>
<dbReference type="InterPro" id="IPR051911">
    <property type="entry name" value="SDR_oxidoreductase"/>
</dbReference>
<dbReference type="Gene3D" id="3.40.50.720">
    <property type="entry name" value="NAD(P)-binding Rossmann-like Domain"/>
    <property type="match status" value="2"/>
</dbReference>
<keyword evidence="2" id="KW-0560">Oxidoreductase</keyword>
<evidence type="ECO:0000313" key="5">
    <source>
        <dbReference type="Proteomes" id="UP000183567"/>
    </source>
</evidence>
<dbReference type="PRINTS" id="PR00080">
    <property type="entry name" value="SDRFAMILY"/>
</dbReference>
<evidence type="ECO:0000256" key="1">
    <source>
        <dbReference type="ARBA" id="ARBA00006484"/>
    </source>
</evidence>
<name>A0A1J8Q6L8_9AGAM</name>
<organism evidence="4 5">
    <name type="scientific">Rhizopogon vesiculosus</name>
    <dbReference type="NCBI Taxonomy" id="180088"/>
    <lineage>
        <taxon>Eukaryota</taxon>
        <taxon>Fungi</taxon>
        <taxon>Dikarya</taxon>
        <taxon>Basidiomycota</taxon>
        <taxon>Agaricomycotina</taxon>
        <taxon>Agaricomycetes</taxon>
        <taxon>Agaricomycetidae</taxon>
        <taxon>Boletales</taxon>
        <taxon>Suillineae</taxon>
        <taxon>Rhizopogonaceae</taxon>
        <taxon>Rhizopogon</taxon>
    </lineage>
</organism>
<dbReference type="PRINTS" id="PR00081">
    <property type="entry name" value="GDHRDH"/>
</dbReference>
<proteinExistence type="inferred from homology"/>
<dbReference type="Pfam" id="PF00106">
    <property type="entry name" value="adh_short"/>
    <property type="match status" value="2"/>
</dbReference>
<evidence type="ECO:0000256" key="2">
    <source>
        <dbReference type="ARBA" id="ARBA00023002"/>
    </source>
</evidence>
<dbReference type="AlphaFoldDB" id="A0A1J8Q6L8"/>
<dbReference type="PANTHER" id="PTHR43976">
    <property type="entry name" value="SHORT CHAIN DEHYDROGENASE"/>
    <property type="match status" value="1"/>
</dbReference>
<dbReference type="InterPro" id="IPR036291">
    <property type="entry name" value="NAD(P)-bd_dom_sf"/>
</dbReference>
<evidence type="ECO:0008006" key="6">
    <source>
        <dbReference type="Google" id="ProtNLM"/>
    </source>
</evidence>
<dbReference type="Proteomes" id="UP000183567">
    <property type="component" value="Unassembled WGS sequence"/>
</dbReference>